<reference evidence="2" key="2">
    <citation type="submission" date="2015-01" db="EMBL/GenBank/DDBJ databases">
        <title>Evolutionary Origins and Diversification of the Mycorrhizal Mutualists.</title>
        <authorList>
            <consortium name="DOE Joint Genome Institute"/>
            <consortium name="Mycorrhizal Genomics Consortium"/>
            <person name="Kohler A."/>
            <person name="Kuo A."/>
            <person name="Nagy L.G."/>
            <person name="Floudas D."/>
            <person name="Copeland A."/>
            <person name="Barry K.W."/>
            <person name="Cichocki N."/>
            <person name="Veneault-Fourrey C."/>
            <person name="LaButti K."/>
            <person name="Lindquist E.A."/>
            <person name="Lipzen A."/>
            <person name="Lundell T."/>
            <person name="Morin E."/>
            <person name="Murat C."/>
            <person name="Riley R."/>
            <person name="Ohm R."/>
            <person name="Sun H."/>
            <person name="Tunlid A."/>
            <person name="Henrissat B."/>
            <person name="Grigoriev I.V."/>
            <person name="Hibbett D.S."/>
            <person name="Martin F."/>
        </authorList>
    </citation>
    <scope>NUCLEOTIDE SEQUENCE [LARGE SCALE GENOMIC DNA]</scope>
    <source>
        <strain evidence="2">LaAM-08-1</strain>
    </source>
</reference>
<protein>
    <submittedName>
        <fullName evidence="1">Uncharacterized protein</fullName>
    </submittedName>
</protein>
<evidence type="ECO:0000313" key="2">
    <source>
        <dbReference type="Proteomes" id="UP000054477"/>
    </source>
</evidence>
<dbReference type="OrthoDB" id="2751409at2759"/>
<dbReference type="AlphaFoldDB" id="A0A0C9X1V9"/>
<evidence type="ECO:0000313" key="1">
    <source>
        <dbReference type="EMBL" id="KIJ91621.1"/>
    </source>
</evidence>
<gene>
    <name evidence="1" type="ORF">K443DRAFT_14239</name>
</gene>
<proteinExistence type="predicted"/>
<sequence length="295" mass="33101">MTRPRSIFIPAAFSPTRRTMQLLDLLLETLVAISNKLTFTDILSYIAGVQGNPGFNLSTGARLEVLIEIERLWACLEYTFKKKLKVPQLPSGAYDAAGSVFAGVFCHRPEDAIIIFALSINNDSSGMMTQSFSMIVHRKSPLARIPDTTQPCTVRAKFWEEWGPPITRWFVQDFFSTTLITTTTGHRYVRLIFPEEAGAVIVVLDSNPNHVRLAKVRGLDNERTFIVGMKEEDNSVEKCFYDAVSMDEQRIDGPNVCCAHSFPIASGDTLVPTALLQTPWKFFTLGLRLVRRALH</sequence>
<dbReference type="EMBL" id="KN838985">
    <property type="protein sequence ID" value="KIJ91621.1"/>
    <property type="molecule type" value="Genomic_DNA"/>
</dbReference>
<dbReference type="Proteomes" id="UP000054477">
    <property type="component" value="Unassembled WGS sequence"/>
</dbReference>
<organism evidence="1 2">
    <name type="scientific">Laccaria amethystina LaAM-08-1</name>
    <dbReference type="NCBI Taxonomy" id="1095629"/>
    <lineage>
        <taxon>Eukaryota</taxon>
        <taxon>Fungi</taxon>
        <taxon>Dikarya</taxon>
        <taxon>Basidiomycota</taxon>
        <taxon>Agaricomycotina</taxon>
        <taxon>Agaricomycetes</taxon>
        <taxon>Agaricomycetidae</taxon>
        <taxon>Agaricales</taxon>
        <taxon>Agaricineae</taxon>
        <taxon>Hydnangiaceae</taxon>
        <taxon>Laccaria</taxon>
    </lineage>
</organism>
<dbReference type="HOGENOM" id="CLU_943552_0_0_1"/>
<reference evidence="1 2" key="1">
    <citation type="submission" date="2014-04" db="EMBL/GenBank/DDBJ databases">
        <authorList>
            <consortium name="DOE Joint Genome Institute"/>
            <person name="Kuo A."/>
            <person name="Kohler A."/>
            <person name="Nagy L.G."/>
            <person name="Floudas D."/>
            <person name="Copeland A."/>
            <person name="Barry K.W."/>
            <person name="Cichocki N."/>
            <person name="Veneault-Fourrey C."/>
            <person name="LaButti K."/>
            <person name="Lindquist E.A."/>
            <person name="Lipzen A."/>
            <person name="Lundell T."/>
            <person name="Morin E."/>
            <person name="Murat C."/>
            <person name="Sun H."/>
            <person name="Tunlid A."/>
            <person name="Henrissat B."/>
            <person name="Grigoriev I.V."/>
            <person name="Hibbett D.S."/>
            <person name="Martin F."/>
            <person name="Nordberg H.P."/>
            <person name="Cantor M.N."/>
            <person name="Hua S.X."/>
        </authorList>
    </citation>
    <scope>NUCLEOTIDE SEQUENCE [LARGE SCALE GENOMIC DNA]</scope>
    <source>
        <strain evidence="1 2">LaAM-08-1</strain>
    </source>
</reference>
<name>A0A0C9X1V9_9AGAR</name>
<accession>A0A0C9X1V9</accession>
<keyword evidence="2" id="KW-1185">Reference proteome</keyword>